<feature type="region of interest" description="Disordered" evidence="1">
    <location>
        <begin position="53"/>
        <end position="78"/>
    </location>
</feature>
<feature type="compositionally biased region" description="Basic and acidic residues" evidence="1">
    <location>
        <begin position="69"/>
        <end position="78"/>
    </location>
</feature>
<feature type="region of interest" description="Disordered" evidence="1">
    <location>
        <begin position="1"/>
        <end position="40"/>
    </location>
</feature>
<organism evidence="3 4">
    <name type="scientific">Durusdinium trenchii</name>
    <dbReference type="NCBI Taxonomy" id="1381693"/>
    <lineage>
        <taxon>Eukaryota</taxon>
        <taxon>Sar</taxon>
        <taxon>Alveolata</taxon>
        <taxon>Dinophyceae</taxon>
        <taxon>Suessiales</taxon>
        <taxon>Symbiodiniaceae</taxon>
        <taxon>Durusdinium</taxon>
    </lineage>
</organism>
<evidence type="ECO:0000313" key="4">
    <source>
        <dbReference type="Proteomes" id="UP001642464"/>
    </source>
</evidence>
<protein>
    <submittedName>
        <fullName evidence="3">Uncharacterized protein</fullName>
    </submittedName>
</protein>
<dbReference type="EMBL" id="CAXAMM010015036">
    <property type="protein sequence ID" value="CAK9035366.1"/>
    <property type="molecule type" value="Genomic_DNA"/>
</dbReference>
<comment type="caution">
    <text evidence="3">The sequence shown here is derived from an EMBL/GenBank/DDBJ whole genome shotgun (WGS) entry which is preliminary data.</text>
</comment>
<dbReference type="EMBL" id="CAXAMM010015025">
    <property type="protein sequence ID" value="CAK9035343.1"/>
    <property type="molecule type" value="Genomic_DNA"/>
</dbReference>
<feature type="non-terminal residue" evidence="3">
    <location>
        <position position="1"/>
    </location>
</feature>
<accession>A0ABP0L879</accession>
<feature type="compositionally biased region" description="Polar residues" evidence="1">
    <location>
        <begin position="1"/>
        <end position="12"/>
    </location>
</feature>
<dbReference type="Proteomes" id="UP001642464">
    <property type="component" value="Unassembled WGS sequence"/>
</dbReference>
<gene>
    <name evidence="2" type="ORF">SCF082_LOCUS21244</name>
    <name evidence="3" type="ORF">SCF082_LOCUS21250</name>
</gene>
<evidence type="ECO:0000256" key="1">
    <source>
        <dbReference type="SAM" id="MobiDB-lite"/>
    </source>
</evidence>
<evidence type="ECO:0000313" key="2">
    <source>
        <dbReference type="EMBL" id="CAK9035343.1"/>
    </source>
</evidence>
<proteinExistence type="predicted"/>
<reference evidence="3 4" key="1">
    <citation type="submission" date="2024-02" db="EMBL/GenBank/DDBJ databases">
        <authorList>
            <person name="Chen Y."/>
            <person name="Shah S."/>
            <person name="Dougan E. K."/>
            <person name="Thang M."/>
            <person name="Chan C."/>
        </authorList>
    </citation>
    <scope>NUCLEOTIDE SEQUENCE [LARGE SCALE GENOMIC DNA]</scope>
</reference>
<evidence type="ECO:0000313" key="3">
    <source>
        <dbReference type="EMBL" id="CAK9035366.1"/>
    </source>
</evidence>
<sequence>PDTVVVNASSPSGEIRDASWAPSGLTTSPDVGPDVAQSSVNVQLRTLRSRKMSWMSSMPRWTRGKDRKGRPNEPEDEQHQNLLEDVDMFDGRPHRVAVQERLRCRALDSSLRLAP</sequence>
<name>A0ABP0L879_9DINO</name>
<keyword evidence="4" id="KW-1185">Reference proteome</keyword>